<keyword evidence="6" id="KW-0233">DNA recombination</keyword>
<dbReference type="InterPro" id="IPR050535">
    <property type="entry name" value="DNA_Repair-Maintenance_Comp"/>
</dbReference>
<dbReference type="CDD" id="cd00840">
    <property type="entry name" value="MPP_Mre11_N"/>
    <property type="match status" value="1"/>
</dbReference>
<comment type="function">
    <text evidence="6">SbcCD cleaves DNA hairpin structures. These structures can inhibit DNA replication and are intermediates in certain DNA recombination reactions. The complex acts as a 3'-&gt;5' double strand exonuclease that can open hairpins. It also has a 5' single-strand endonuclease activity.</text>
</comment>
<evidence type="ECO:0000256" key="3">
    <source>
        <dbReference type="ARBA" id="ARBA00022722"/>
    </source>
</evidence>
<accession>A0A4V2QGS1</accession>
<organism evidence="8 9">
    <name type="scientific">Hydrogenispora ethanolica</name>
    <dbReference type="NCBI Taxonomy" id="1082276"/>
    <lineage>
        <taxon>Bacteria</taxon>
        <taxon>Bacillati</taxon>
        <taxon>Bacillota</taxon>
        <taxon>Hydrogenispora</taxon>
    </lineage>
</organism>
<evidence type="ECO:0000259" key="7">
    <source>
        <dbReference type="Pfam" id="PF00149"/>
    </source>
</evidence>
<evidence type="ECO:0000256" key="1">
    <source>
        <dbReference type="ARBA" id="ARBA00010555"/>
    </source>
</evidence>
<dbReference type="GO" id="GO:0008408">
    <property type="term" value="F:3'-5' exonuclease activity"/>
    <property type="evidence" value="ECO:0007669"/>
    <property type="project" value="InterPro"/>
</dbReference>
<comment type="similarity">
    <text evidence="1 6">Belongs to the SbcD family.</text>
</comment>
<evidence type="ECO:0000256" key="4">
    <source>
        <dbReference type="ARBA" id="ARBA00022801"/>
    </source>
</evidence>
<keyword evidence="4 6" id="KW-0378">Hydrolase</keyword>
<keyword evidence="3 6" id="KW-0540">Nuclease</keyword>
<dbReference type="InterPro" id="IPR029052">
    <property type="entry name" value="Metallo-depent_PP-like"/>
</dbReference>
<reference evidence="8 9" key="1">
    <citation type="submission" date="2019-03" db="EMBL/GenBank/DDBJ databases">
        <title>Genomic Encyclopedia of Type Strains, Phase IV (KMG-IV): sequencing the most valuable type-strain genomes for metagenomic binning, comparative biology and taxonomic classification.</title>
        <authorList>
            <person name="Goeker M."/>
        </authorList>
    </citation>
    <scope>NUCLEOTIDE SEQUENCE [LARGE SCALE GENOMIC DNA]</scope>
    <source>
        <strain evidence="8 9">LX-B</strain>
    </source>
</reference>
<name>A0A4V2QGS1_HYDET</name>
<keyword evidence="9" id="KW-1185">Reference proteome</keyword>
<keyword evidence="5 6" id="KW-0269">Exonuclease</keyword>
<keyword evidence="6" id="KW-0235">DNA replication</keyword>
<dbReference type="Gene3D" id="3.60.21.10">
    <property type="match status" value="1"/>
</dbReference>
<dbReference type="Pfam" id="PF00149">
    <property type="entry name" value="Metallophos"/>
    <property type="match status" value="1"/>
</dbReference>
<dbReference type="NCBIfam" id="TIGR00619">
    <property type="entry name" value="sbcd"/>
    <property type="match status" value="1"/>
</dbReference>
<dbReference type="GO" id="GO:0006260">
    <property type="term" value="P:DNA replication"/>
    <property type="evidence" value="ECO:0007669"/>
    <property type="project" value="UniProtKB-KW"/>
</dbReference>
<sequence>MKILHTSDWHLGKTLENRDRLPEQREVLDEVCRIAEARAVDLVLVSGDIFDTYVPPAAAEELFYDAVERLAAGGHRAVVIIAGNHDSPDRLCAARPLADRNGIILLGLPGSQAGLTATAAGIRVVRSGPGWLELALPDVAEHAVIIALPYPSEARLDEALAESLDEELLQQAYSAKVGRIFQELAGQFRPDTVNLALSHLFVMGGEGSDSERPIQLGGALTVTPDQLPGDAHYVALGHLHKPQRAPGFKGAAYYAGSLLQYSFSESGCQKAVFLIEARPEAPAAVEKVPLASGRPLVRWVAKEGVAEAVAWCQSGRDPGAWIDLEIWVDGPLSQEEIKTLRNARPELIGIRPVIVNPADPAGAEESRLAKPLPELFAGFYQARTGVPPKPELLDYFLEIAAGDPGRAEERSAGGEPDATA</sequence>
<gene>
    <name evidence="6" type="primary">sbcD</name>
    <name evidence="8" type="ORF">EDC14_1001152</name>
</gene>
<feature type="domain" description="Calcineurin-like phosphoesterase" evidence="7">
    <location>
        <begin position="1"/>
        <end position="91"/>
    </location>
</feature>
<evidence type="ECO:0000256" key="5">
    <source>
        <dbReference type="ARBA" id="ARBA00022839"/>
    </source>
</evidence>
<dbReference type="InterPro" id="IPR004843">
    <property type="entry name" value="Calcineurin-like_PHP"/>
</dbReference>
<dbReference type="EMBL" id="SLUN01000001">
    <property type="protein sequence ID" value="TCL76867.1"/>
    <property type="molecule type" value="Genomic_DNA"/>
</dbReference>
<evidence type="ECO:0000313" key="8">
    <source>
        <dbReference type="EMBL" id="TCL76867.1"/>
    </source>
</evidence>
<dbReference type="Proteomes" id="UP000295008">
    <property type="component" value="Unassembled WGS sequence"/>
</dbReference>
<dbReference type="GO" id="GO:0006310">
    <property type="term" value="P:DNA recombination"/>
    <property type="evidence" value="ECO:0007669"/>
    <property type="project" value="UniProtKB-KW"/>
</dbReference>
<dbReference type="SUPFAM" id="SSF56300">
    <property type="entry name" value="Metallo-dependent phosphatases"/>
    <property type="match status" value="1"/>
</dbReference>
<comment type="caution">
    <text evidence="8">The sequence shown here is derived from an EMBL/GenBank/DDBJ whole genome shotgun (WGS) entry which is preliminary data.</text>
</comment>
<dbReference type="PANTHER" id="PTHR30337:SF0">
    <property type="entry name" value="NUCLEASE SBCCD SUBUNIT D"/>
    <property type="match status" value="1"/>
</dbReference>
<dbReference type="GO" id="GO:0004519">
    <property type="term" value="F:endonuclease activity"/>
    <property type="evidence" value="ECO:0007669"/>
    <property type="project" value="UniProtKB-KW"/>
</dbReference>
<keyword evidence="6" id="KW-0255">Endonuclease</keyword>
<comment type="subunit">
    <text evidence="6">Heterodimer of SbcC and SbcD.</text>
</comment>
<dbReference type="AlphaFoldDB" id="A0A4V2QGS1"/>
<protein>
    <recommendedName>
        <fullName evidence="2 6">Nuclease SbcCD subunit D</fullName>
    </recommendedName>
</protein>
<evidence type="ECO:0000256" key="2">
    <source>
        <dbReference type="ARBA" id="ARBA00013365"/>
    </source>
</evidence>
<proteinExistence type="inferred from homology"/>
<evidence type="ECO:0000313" key="9">
    <source>
        <dbReference type="Proteomes" id="UP000295008"/>
    </source>
</evidence>
<dbReference type="InterPro" id="IPR041796">
    <property type="entry name" value="Mre11_N"/>
</dbReference>
<dbReference type="PANTHER" id="PTHR30337">
    <property type="entry name" value="COMPONENT OF ATP-DEPENDENT DSDNA EXONUCLEASE"/>
    <property type="match status" value="1"/>
</dbReference>
<dbReference type="OrthoDB" id="9773856at2"/>
<dbReference type="RefSeq" id="WP_132012264.1">
    <property type="nucleotide sequence ID" value="NZ_SLUN01000001.1"/>
</dbReference>
<dbReference type="InterPro" id="IPR004593">
    <property type="entry name" value="SbcD"/>
</dbReference>
<evidence type="ECO:0000256" key="6">
    <source>
        <dbReference type="RuleBase" id="RU363069"/>
    </source>
</evidence>